<dbReference type="PANTHER" id="PTHR23070">
    <property type="entry name" value="BCS1 AAA-TYPE ATPASE"/>
    <property type="match status" value="1"/>
</dbReference>
<accession>A0A3G4ZN23</accession>
<feature type="transmembrane region" description="Helical" evidence="2">
    <location>
        <begin position="57"/>
        <end position="83"/>
    </location>
</feature>
<reference evidence="4" key="1">
    <citation type="submission" date="2018-10" db="EMBL/GenBank/DDBJ databases">
        <title>Hidden diversity of soil giant viruses.</title>
        <authorList>
            <person name="Schulz F."/>
            <person name="Alteio L."/>
            <person name="Goudeau D."/>
            <person name="Ryan E.M."/>
            <person name="Malmstrom R.R."/>
            <person name="Blanchard J."/>
            <person name="Woyke T."/>
        </authorList>
    </citation>
    <scope>NUCLEOTIDE SEQUENCE</scope>
    <source>
        <strain evidence="4">TEV1</strain>
    </source>
</reference>
<dbReference type="EMBL" id="MK071983">
    <property type="protein sequence ID" value="AYV76267.1"/>
    <property type="molecule type" value="Genomic_DNA"/>
</dbReference>
<dbReference type="InterPro" id="IPR003593">
    <property type="entry name" value="AAA+_ATPase"/>
</dbReference>
<feature type="transmembrane region" description="Helical" evidence="2">
    <location>
        <begin position="7"/>
        <end position="24"/>
    </location>
</feature>
<dbReference type="GO" id="GO:0005524">
    <property type="term" value="F:ATP binding"/>
    <property type="evidence" value="ECO:0007669"/>
    <property type="project" value="InterPro"/>
</dbReference>
<dbReference type="GO" id="GO:0016887">
    <property type="term" value="F:ATP hydrolysis activity"/>
    <property type="evidence" value="ECO:0007669"/>
    <property type="project" value="InterPro"/>
</dbReference>
<evidence type="ECO:0000259" key="3">
    <source>
        <dbReference type="SMART" id="SM00382"/>
    </source>
</evidence>
<organism evidence="4">
    <name type="scientific">Terrestrivirus sp</name>
    <dbReference type="NCBI Taxonomy" id="2487775"/>
    <lineage>
        <taxon>Viruses</taxon>
        <taxon>Varidnaviria</taxon>
        <taxon>Bamfordvirae</taxon>
        <taxon>Nucleocytoviricota</taxon>
        <taxon>Megaviricetes</taxon>
        <taxon>Imitervirales</taxon>
        <taxon>Mimiviridae</taxon>
        <taxon>Klosneuvirinae</taxon>
    </lineage>
</organism>
<sequence>MTQQHDLLINAVTTLVTTLLVKYFCFDNMLYGPVHTIALLIVGFSVTTAFNGTLNDIFFNFSLIHLAIFFLICFVSFCVYKYITEIKILFTRYEQIVVYDHKKIKLFYDYTKFYPNFYIPCNKVCVGHPDTIGTSQYEPERVCGGDFIDLMERPDSDEKIYFTDTNFNVYGYYLVSIKSVDVTTVNVVRTESGRNQNATDIKYFVPSITIHIYKNKKITAGEYFNKLLLLCEEKLVDEKKLFHQKLYFTGGKRDFNCDEICFYDPKNVKKDDIIDGKTFIDTFFHTDKNDIMDIINTVHFNPNDFYKMGQIPKAGLLLHGPPGTGKSNFAYRIARYLNRHLISLDIKSLRKTIIYQNIKKPYVNDKPCKPNEVIFFFDEFDETVIELYKRQKIKQSYYENIKEVGLLNTNNITNIISQDTGHTNQNKNQIDTIALLTAMNMRYDKYDKNDKNKDEPHDDANVMTINDLLELFQGAVPLDGIIFIATTNKYEELMKICPALVRHGRLTPILFDNFNGILLNEVSTKFFSKEIPSEIISNAKQSRITVTNSQVMEWAMQFKKLDNGFNLFINKIKEHLSTN</sequence>
<evidence type="ECO:0000313" key="4">
    <source>
        <dbReference type="EMBL" id="AYV76267.1"/>
    </source>
</evidence>
<dbReference type="SUPFAM" id="SSF52540">
    <property type="entry name" value="P-loop containing nucleoside triphosphate hydrolases"/>
    <property type="match status" value="1"/>
</dbReference>
<dbReference type="InterPro" id="IPR050747">
    <property type="entry name" value="Mitochondrial_chaperone_BCS1"/>
</dbReference>
<dbReference type="InterPro" id="IPR027417">
    <property type="entry name" value="P-loop_NTPase"/>
</dbReference>
<feature type="domain" description="AAA+ ATPase" evidence="3">
    <location>
        <begin position="312"/>
        <end position="515"/>
    </location>
</feature>
<gene>
    <name evidence="4" type="ORF">Terrestrivirus5_89</name>
</gene>
<dbReference type="Gene3D" id="3.40.50.300">
    <property type="entry name" value="P-loop containing nucleotide triphosphate hydrolases"/>
    <property type="match status" value="1"/>
</dbReference>
<evidence type="ECO:0000256" key="2">
    <source>
        <dbReference type="SAM" id="Phobius"/>
    </source>
</evidence>
<dbReference type="SMART" id="SM00382">
    <property type="entry name" value="AAA"/>
    <property type="match status" value="1"/>
</dbReference>
<comment type="similarity">
    <text evidence="1">Belongs to the AAA ATPase family. BCS1 subfamily.</text>
</comment>
<keyword evidence="2" id="KW-0812">Transmembrane</keyword>
<keyword evidence="2" id="KW-0472">Membrane</keyword>
<dbReference type="Pfam" id="PF00004">
    <property type="entry name" value="AAA"/>
    <property type="match status" value="1"/>
</dbReference>
<name>A0A3G4ZN23_9VIRU</name>
<proteinExistence type="inferred from homology"/>
<protein>
    <submittedName>
        <fullName evidence="4">AAA family ATPase</fullName>
    </submittedName>
</protein>
<keyword evidence="2" id="KW-1133">Transmembrane helix</keyword>
<evidence type="ECO:0000256" key="1">
    <source>
        <dbReference type="ARBA" id="ARBA00007448"/>
    </source>
</evidence>
<dbReference type="InterPro" id="IPR003959">
    <property type="entry name" value="ATPase_AAA_core"/>
</dbReference>
<feature type="transmembrane region" description="Helical" evidence="2">
    <location>
        <begin position="30"/>
        <end position="50"/>
    </location>
</feature>